<dbReference type="GO" id="GO:0005737">
    <property type="term" value="C:cytoplasm"/>
    <property type="evidence" value="ECO:0007669"/>
    <property type="project" value="UniProtKB-SubCell"/>
</dbReference>
<evidence type="ECO:0000313" key="6">
    <source>
        <dbReference type="Proteomes" id="UP000608594"/>
    </source>
</evidence>
<dbReference type="PANTHER" id="PTHR43213">
    <property type="entry name" value="BIFUNCTIONAL DTTP/UTP PYROPHOSPHATASE/METHYLTRANSFERASE PROTEIN-RELATED"/>
    <property type="match status" value="1"/>
</dbReference>
<evidence type="ECO:0000256" key="1">
    <source>
        <dbReference type="ARBA" id="ARBA00001968"/>
    </source>
</evidence>
<keyword evidence="2 4" id="KW-0378">Hydrolase</keyword>
<dbReference type="GO" id="GO:0009117">
    <property type="term" value="P:nucleotide metabolic process"/>
    <property type="evidence" value="ECO:0007669"/>
    <property type="project" value="UniProtKB-KW"/>
</dbReference>
<comment type="similarity">
    <text evidence="4">Belongs to the Maf family. YhdE subfamily.</text>
</comment>
<gene>
    <name evidence="5" type="primary">maf</name>
    <name evidence="5" type="ORF">H4P12_01365</name>
</gene>
<comment type="cofactor">
    <cofactor evidence="1 4">
        <name>a divalent metal cation</name>
        <dbReference type="ChEBI" id="CHEBI:60240"/>
    </cofactor>
</comment>
<dbReference type="SUPFAM" id="SSF52972">
    <property type="entry name" value="ITPase-like"/>
    <property type="match status" value="1"/>
</dbReference>
<evidence type="ECO:0000256" key="3">
    <source>
        <dbReference type="ARBA" id="ARBA00023080"/>
    </source>
</evidence>
<reference evidence="5" key="1">
    <citation type="submission" date="2020-08" db="EMBL/GenBank/DDBJ databases">
        <title>Paracoccus amoyensis sp. nov., isolated from the surface seawater at coast of Xiamen, Fujian.</title>
        <authorList>
            <person name="Lyu L."/>
        </authorList>
    </citation>
    <scope>NUCLEOTIDE SEQUENCE</scope>
    <source>
        <strain evidence="5">11-3</strain>
    </source>
</reference>
<dbReference type="Pfam" id="PF02545">
    <property type="entry name" value="Maf"/>
    <property type="match status" value="1"/>
</dbReference>
<evidence type="ECO:0000313" key="5">
    <source>
        <dbReference type="EMBL" id="MBC9245388.1"/>
    </source>
</evidence>
<comment type="function">
    <text evidence="4">Nucleoside triphosphate pyrophosphatase that hydrolyzes dTTP and UTP. May have a dual role in cell division arrest and in preventing the incorporation of modified nucleotides into cellular nucleic acids.</text>
</comment>
<comment type="catalytic activity">
    <reaction evidence="4">
        <text>dTTP + H2O = dTMP + diphosphate + H(+)</text>
        <dbReference type="Rhea" id="RHEA:28534"/>
        <dbReference type="ChEBI" id="CHEBI:15377"/>
        <dbReference type="ChEBI" id="CHEBI:15378"/>
        <dbReference type="ChEBI" id="CHEBI:33019"/>
        <dbReference type="ChEBI" id="CHEBI:37568"/>
        <dbReference type="ChEBI" id="CHEBI:63528"/>
        <dbReference type="EC" id="3.6.1.9"/>
    </reaction>
</comment>
<feature type="site" description="Important for substrate specificity" evidence="4">
    <location>
        <position position="172"/>
    </location>
</feature>
<evidence type="ECO:0000256" key="4">
    <source>
        <dbReference type="HAMAP-Rule" id="MF_00528"/>
    </source>
</evidence>
<dbReference type="AlphaFoldDB" id="A0A926G6D7"/>
<protein>
    <recommendedName>
        <fullName evidence="4">dTTP/UTP pyrophosphatase</fullName>
        <shortName evidence="4">dTTPase/UTPase</shortName>
        <ecNumber evidence="4">3.6.1.9</ecNumber>
    </recommendedName>
    <alternativeName>
        <fullName evidence="4">Nucleoside triphosphate pyrophosphatase</fullName>
    </alternativeName>
    <alternativeName>
        <fullName evidence="4">Nucleotide pyrophosphatase</fullName>
        <shortName evidence="4">Nucleotide PPase</shortName>
    </alternativeName>
</protein>
<dbReference type="PANTHER" id="PTHR43213:SF5">
    <property type="entry name" value="BIFUNCTIONAL DTTP_UTP PYROPHOSPHATASE_METHYLTRANSFERASE PROTEIN-RELATED"/>
    <property type="match status" value="1"/>
</dbReference>
<dbReference type="InterPro" id="IPR029001">
    <property type="entry name" value="ITPase-like_fam"/>
</dbReference>
<evidence type="ECO:0000256" key="2">
    <source>
        <dbReference type="ARBA" id="ARBA00022801"/>
    </source>
</evidence>
<feature type="active site" description="Proton acceptor" evidence="4">
    <location>
        <position position="89"/>
    </location>
</feature>
<dbReference type="HAMAP" id="MF_00528">
    <property type="entry name" value="Maf"/>
    <property type="match status" value="1"/>
</dbReference>
<feature type="site" description="Important for substrate specificity" evidence="4">
    <location>
        <position position="32"/>
    </location>
</feature>
<dbReference type="EMBL" id="JACOQL010000001">
    <property type="protein sequence ID" value="MBC9245388.1"/>
    <property type="molecule type" value="Genomic_DNA"/>
</dbReference>
<comment type="caution">
    <text evidence="5">The sequence shown here is derived from an EMBL/GenBank/DDBJ whole genome shotgun (WGS) entry which is preliminary data.</text>
</comment>
<accession>A0A926G6D7</accession>
<name>A0A926G6D7_9RHOB</name>
<comment type="subcellular location">
    <subcellularLocation>
        <location evidence="4">Cytoplasm</location>
    </subcellularLocation>
</comment>
<dbReference type="PIRSF" id="PIRSF006305">
    <property type="entry name" value="Maf"/>
    <property type="match status" value="1"/>
</dbReference>
<comment type="caution">
    <text evidence="4">Lacks conserved residue(s) required for the propagation of feature annotation.</text>
</comment>
<organism evidence="5 6">
    <name type="scientific">Paracoccus amoyensis</name>
    <dbReference type="NCBI Taxonomy" id="2760093"/>
    <lineage>
        <taxon>Bacteria</taxon>
        <taxon>Pseudomonadati</taxon>
        <taxon>Pseudomonadota</taxon>
        <taxon>Alphaproteobacteria</taxon>
        <taxon>Rhodobacterales</taxon>
        <taxon>Paracoccaceae</taxon>
        <taxon>Paracoccus</taxon>
    </lineage>
</organism>
<feature type="site" description="Important for substrate specificity" evidence="4">
    <location>
        <position position="90"/>
    </location>
</feature>
<dbReference type="GO" id="GO:0047429">
    <property type="term" value="F:nucleoside triphosphate diphosphatase activity"/>
    <property type="evidence" value="ECO:0007669"/>
    <property type="project" value="UniProtKB-EC"/>
</dbReference>
<sequence length="213" mass="22895">MTASSDVGVVADDKSTRRTDTPRLILGSASPRRLQLLAQIGIVPDDLRSADIDESPLKAEAPRDYVLRIALAKATALGAERDDVLLCADTTVAVGRRILGKPESRDEAADFMRLMSGRRHRVLTAVVLHQNSKSRTRLVETLVRMRPISAPELERYLDIGDWQGKAGAYAIQGAAAAFIPWIQGSFSSVVGLPLAETAAMLASAGIHGKKVEA</sequence>
<keyword evidence="3 4" id="KW-0546">Nucleotide metabolism</keyword>
<dbReference type="Gene3D" id="3.90.950.10">
    <property type="match status" value="1"/>
</dbReference>
<dbReference type="NCBIfam" id="TIGR00172">
    <property type="entry name" value="maf"/>
    <property type="match status" value="1"/>
</dbReference>
<dbReference type="EC" id="3.6.1.9" evidence="4"/>
<dbReference type="Proteomes" id="UP000608594">
    <property type="component" value="Unassembled WGS sequence"/>
</dbReference>
<proteinExistence type="inferred from homology"/>
<dbReference type="CDD" id="cd00555">
    <property type="entry name" value="Maf"/>
    <property type="match status" value="1"/>
</dbReference>
<keyword evidence="4" id="KW-0963">Cytoplasm</keyword>
<dbReference type="InterPro" id="IPR003697">
    <property type="entry name" value="Maf-like"/>
</dbReference>
<comment type="catalytic activity">
    <reaction evidence="4">
        <text>UTP + H2O = UMP + diphosphate + H(+)</text>
        <dbReference type="Rhea" id="RHEA:29395"/>
        <dbReference type="ChEBI" id="CHEBI:15377"/>
        <dbReference type="ChEBI" id="CHEBI:15378"/>
        <dbReference type="ChEBI" id="CHEBI:33019"/>
        <dbReference type="ChEBI" id="CHEBI:46398"/>
        <dbReference type="ChEBI" id="CHEBI:57865"/>
        <dbReference type="EC" id="3.6.1.9"/>
    </reaction>
</comment>
<keyword evidence="6" id="KW-1185">Reference proteome</keyword>